<dbReference type="AlphaFoldDB" id="D0WE46"/>
<dbReference type="STRING" id="649764.HMPREF0762_00070"/>
<gene>
    <name evidence="1" type="ORF">HMPREF0762_00070</name>
</gene>
<organism evidence="1 2">
    <name type="scientific">Slackia exigua (strain ATCC 700122 / DSM 15923 / CIP 105133 / JCM 11022 / KCTC 5966 / S-7)</name>
    <dbReference type="NCBI Taxonomy" id="649764"/>
    <lineage>
        <taxon>Bacteria</taxon>
        <taxon>Bacillati</taxon>
        <taxon>Actinomycetota</taxon>
        <taxon>Coriobacteriia</taxon>
        <taxon>Eggerthellales</taxon>
        <taxon>Eggerthellaceae</taxon>
        <taxon>Slackia</taxon>
    </lineage>
</organism>
<evidence type="ECO:0000313" key="1">
    <source>
        <dbReference type="EMBL" id="EEZ61983.1"/>
    </source>
</evidence>
<keyword evidence="2" id="KW-1185">Reference proteome</keyword>
<name>D0WE46_SLAES</name>
<comment type="caution">
    <text evidence="1">The sequence shown here is derived from an EMBL/GenBank/DDBJ whole genome shotgun (WGS) entry which is preliminary data.</text>
</comment>
<protein>
    <submittedName>
        <fullName evidence="1">Uncharacterized protein</fullName>
    </submittedName>
</protein>
<evidence type="ECO:0000313" key="2">
    <source>
        <dbReference type="Proteomes" id="UP000006001"/>
    </source>
</evidence>
<reference evidence="1" key="1">
    <citation type="submission" date="2009-10" db="EMBL/GenBank/DDBJ databases">
        <authorList>
            <person name="Weinstock G."/>
            <person name="Sodergren E."/>
            <person name="Clifton S."/>
            <person name="Fulton L."/>
            <person name="Fulton B."/>
            <person name="Courtney L."/>
            <person name="Fronick C."/>
            <person name="Harrison M."/>
            <person name="Strong C."/>
            <person name="Farmer C."/>
            <person name="Delahaunty K."/>
            <person name="Markovic C."/>
            <person name="Hall O."/>
            <person name="Minx P."/>
            <person name="Tomlinson C."/>
            <person name="Mitreva M."/>
            <person name="Nelson J."/>
            <person name="Hou S."/>
            <person name="Wollam A."/>
            <person name="Pepin K.H."/>
            <person name="Johnson M."/>
            <person name="Bhonagiri V."/>
            <person name="Nash W.E."/>
            <person name="Warren W."/>
            <person name="Chinwalla A."/>
            <person name="Mardis E.R."/>
            <person name="Wilson R.K."/>
        </authorList>
    </citation>
    <scope>NUCLEOTIDE SEQUENCE [LARGE SCALE GENOMIC DNA]</scope>
    <source>
        <strain evidence="1">ATCC 700122</strain>
    </source>
</reference>
<proteinExistence type="predicted"/>
<dbReference type="Proteomes" id="UP000006001">
    <property type="component" value="Unassembled WGS sequence"/>
</dbReference>
<dbReference type="HOGENOM" id="CLU_2847505_0_0_11"/>
<accession>D0WE46</accession>
<dbReference type="EMBL" id="ACUX02000004">
    <property type="protein sequence ID" value="EEZ61983.1"/>
    <property type="molecule type" value="Genomic_DNA"/>
</dbReference>
<sequence>MIPVSSSGLSKGFHRKEWSYDRFLPPICFAKQGQTDTRSPSSIRIRFRLNAKIRAYPEALPKRQH</sequence>